<proteinExistence type="predicted"/>
<evidence type="ECO:0000313" key="2">
    <source>
        <dbReference type="Proteomes" id="UP001054945"/>
    </source>
</evidence>
<organism evidence="1 2">
    <name type="scientific">Caerostris extrusa</name>
    <name type="common">Bark spider</name>
    <name type="synonym">Caerostris bankana</name>
    <dbReference type="NCBI Taxonomy" id="172846"/>
    <lineage>
        <taxon>Eukaryota</taxon>
        <taxon>Metazoa</taxon>
        <taxon>Ecdysozoa</taxon>
        <taxon>Arthropoda</taxon>
        <taxon>Chelicerata</taxon>
        <taxon>Arachnida</taxon>
        <taxon>Araneae</taxon>
        <taxon>Araneomorphae</taxon>
        <taxon>Entelegynae</taxon>
        <taxon>Araneoidea</taxon>
        <taxon>Araneidae</taxon>
        <taxon>Caerostris</taxon>
    </lineage>
</organism>
<comment type="caution">
    <text evidence="1">The sequence shown here is derived from an EMBL/GenBank/DDBJ whole genome shotgun (WGS) entry which is preliminary data.</text>
</comment>
<dbReference type="Proteomes" id="UP001054945">
    <property type="component" value="Unassembled WGS sequence"/>
</dbReference>
<keyword evidence="2" id="KW-1185">Reference proteome</keyword>
<dbReference type="EMBL" id="BPLR01014313">
    <property type="protein sequence ID" value="GIY68026.1"/>
    <property type="molecule type" value="Genomic_DNA"/>
</dbReference>
<dbReference type="AlphaFoldDB" id="A0AAV4VDN8"/>
<accession>A0AAV4VDN8</accession>
<reference evidence="1 2" key="1">
    <citation type="submission" date="2021-06" db="EMBL/GenBank/DDBJ databases">
        <title>Caerostris extrusa draft genome.</title>
        <authorList>
            <person name="Kono N."/>
            <person name="Arakawa K."/>
        </authorList>
    </citation>
    <scope>NUCLEOTIDE SEQUENCE [LARGE SCALE GENOMIC DNA]</scope>
</reference>
<evidence type="ECO:0000313" key="1">
    <source>
        <dbReference type="EMBL" id="GIY68026.1"/>
    </source>
</evidence>
<sequence>MHFLSLACSLNSRTALDSVELSILLSDDRFVTQVNESPNYIKSGAPIQQNEGAWGRREITKSLGGAVFQIFLAGLGGKRLRLRTAMLAICTASMYSKMPCCMLCDLREPHGLRSPSTLSCALYLIFVGAILGRLGDE</sequence>
<gene>
    <name evidence="1" type="ORF">CEXT_116461</name>
</gene>
<name>A0AAV4VDN8_CAEEX</name>
<protein>
    <submittedName>
        <fullName evidence="1">Uncharacterized protein</fullName>
    </submittedName>
</protein>